<gene>
    <name evidence="2" type="ORF">PIB30_097913</name>
</gene>
<sequence>MGMKDRVACLLPIEKMRKTEEDCGSGLESGFPTPDEASGFADGSGCLVATARLESVSSVSDPSSSTMVEEDDDEGYWVNGDGGGAAP</sequence>
<feature type="compositionally biased region" description="Low complexity" evidence="1">
    <location>
        <begin position="55"/>
        <end position="65"/>
    </location>
</feature>
<organism evidence="2 3">
    <name type="scientific">Stylosanthes scabra</name>
    <dbReference type="NCBI Taxonomy" id="79078"/>
    <lineage>
        <taxon>Eukaryota</taxon>
        <taxon>Viridiplantae</taxon>
        <taxon>Streptophyta</taxon>
        <taxon>Embryophyta</taxon>
        <taxon>Tracheophyta</taxon>
        <taxon>Spermatophyta</taxon>
        <taxon>Magnoliopsida</taxon>
        <taxon>eudicotyledons</taxon>
        <taxon>Gunneridae</taxon>
        <taxon>Pentapetalae</taxon>
        <taxon>rosids</taxon>
        <taxon>fabids</taxon>
        <taxon>Fabales</taxon>
        <taxon>Fabaceae</taxon>
        <taxon>Papilionoideae</taxon>
        <taxon>50 kb inversion clade</taxon>
        <taxon>dalbergioids sensu lato</taxon>
        <taxon>Dalbergieae</taxon>
        <taxon>Pterocarpus clade</taxon>
        <taxon>Stylosanthes</taxon>
    </lineage>
</organism>
<reference evidence="2 3" key="1">
    <citation type="journal article" date="2023" name="Plants (Basel)">
        <title>Bridging the Gap: Combining Genomics and Transcriptomics Approaches to Understand Stylosanthes scabra, an Orphan Legume from the Brazilian Caatinga.</title>
        <authorList>
            <person name="Ferreira-Neto J.R.C."/>
            <person name="da Silva M.D."/>
            <person name="Binneck E."/>
            <person name="de Melo N.F."/>
            <person name="da Silva R.H."/>
            <person name="de Melo A.L.T.M."/>
            <person name="Pandolfi V."/>
            <person name="Bustamante F.O."/>
            <person name="Brasileiro-Vidal A.C."/>
            <person name="Benko-Iseppon A.M."/>
        </authorList>
    </citation>
    <scope>NUCLEOTIDE SEQUENCE [LARGE SCALE GENOMIC DNA]</scope>
    <source>
        <tissue evidence="2">Leaves</tissue>
    </source>
</reference>
<dbReference type="EMBL" id="JASCZI010213897">
    <property type="protein sequence ID" value="MED6201722.1"/>
    <property type="molecule type" value="Genomic_DNA"/>
</dbReference>
<name>A0ABU6XT72_9FABA</name>
<accession>A0ABU6XT72</accession>
<evidence type="ECO:0000313" key="2">
    <source>
        <dbReference type="EMBL" id="MED6201722.1"/>
    </source>
</evidence>
<feature type="region of interest" description="Disordered" evidence="1">
    <location>
        <begin position="55"/>
        <end position="87"/>
    </location>
</feature>
<comment type="caution">
    <text evidence="2">The sequence shown here is derived from an EMBL/GenBank/DDBJ whole genome shotgun (WGS) entry which is preliminary data.</text>
</comment>
<evidence type="ECO:0000313" key="3">
    <source>
        <dbReference type="Proteomes" id="UP001341840"/>
    </source>
</evidence>
<keyword evidence="3" id="KW-1185">Reference proteome</keyword>
<dbReference type="Proteomes" id="UP001341840">
    <property type="component" value="Unassembled WGS sequence"/>
</dbReference>
<evidence type="ECO:0000256" key="1">
    <source>
        <dbReference type="SAM" id="MobiDB-lite"/>
    </source>
</evidence>
<proteinExistence type="predicted"/>
<protein>
    <submittedName>
        <fullName evidence="2">Uncharacterized protein</fullName>
    </submittedName>
</protein>